<protein>
    <recommendedName>
        <fullName evidence="7">Phosphate-specific transport system accessory protein PhoU</fullName>
    </recommendedName>
</protein>
<comment type="function">
    <text evidence="7">Plays a role in the regulation of phosphate uptake.</text>
</comment>
<organism evidence="9 10">
    <name type="scientific">Tissierella pigra</name>
    <dbReference type="NCBI Taxonomy" id="2607614"/>
    <lineage>
        <taxon>Bacteria</taxon>
        <taxon>Bacillati</taxon>
        <taxon>Bacillota</taxon>
        <taxon>Tissierellia</taxon>
        <taxon>Tissierellales</taxon>
        <taxon>Tissierellaceae</taxon>
        <taxon>Tissierella</taxon>
    </lineage>
</organism>
<evidence type="ECO:0000313" key="9">
    <source>
        <dbReference type="EMBL" id="MSU01665.1"/>
    </source>
</evidence>
<dbReference type="Gene3D" id="1.20.58.220">
    <property type="entry name" value="Phosphate transport system protein phou homolog 2, domain 2"/>
    <property type="match status" value="1"/>
</dbReference>
<dbReference type="PIRSF" id="PIRSF003107">
    <property type="entry name" value="PhoU"/>
    <property type="match status" value="1"/>
</dbReference>
<dbReference type="EMBL" id="VUNQ01000017">
    <property type="protein sequence ID" value="MSU01665.1"/>
    <property type="molecule type" value="Genomic_DNA"/>
</dbReference>
<evidence type="ECO:0000256" key="3">
    <source>
        <dbReference type="ARBA" id="ARBA00011738"/>
    </source>
</evidence>
<evidence type="ECO:0000259" key="8">
    <source>
        <dbReference type="Pfam" id="PF01895"/>
    </source>
</evidence>
<evidence type="ECO:0000313" key="10">
    <source>
        <dbReference type="Proteomes" id="UP000469523"/>
    </source>
</evidence>
<dbReference type="GO" id="GO:0030643">
    <property type="term" value="P:intracellular phosphate ion homeostasis"/>
    <property type="evidence" value="ECO:0007669"/>
    <property type="project" value="InterPro"/>
</dbReference>
<keyword evidence="5 7" id="KW-0963">Cytoplasm</keyword>
<evidence type="ECO:0000256" key="4">
    <source>
        <dbReference type="ARBA" id="ARBA00022448"/>
    </source>
</evidence>
<feature type="domain" description="PhoU" evidence="8">
    <location>
        <begin position="119"/>
        <end position="204"/>
    </location>
</feature>
<dbReference type="FunFam" id="1.20.58.220:FF:000004">
    <property type="entry name" value="Phosphate-specific transport system accessory protein PhoU"/>
    <property type="match status" value="1"/>
</dbReference>
<dbReference type="AlphaFoldDB" id="A0A6N7XYV3"/>
<reference evidence="9 10" key="1">
    <citation type="submission" date="2019-09" db="EMBL/GenBank/DDBJ databases">
        <title>In-depth cultivation of the pig gut microbiome towards novel bacterial diversity and tailored functional studies.</title>
        <authorList>
            <person name="Wylensek D."/>
            <person name="Hitch T.C.A."/>
            <person name="Clavel T."/>
        </authorList>
    </citation>
    <scope>NUCLEOTIDE SEQUENCE [LARGE SCALE GENOMIC DNA]</scope>
    <source>
        <strain evidence="9 10">WCA3-693-APC-4?</strain>
    </source>
</reference>
<feature type="domain" description="PhoU" evidence="8">
    <location>
        <begin position="17"/>
        <end position="103"/>
    </location>
</feature>
<comment type="subcellular location">
    <subcellularLocation>
        <location evidence="1 7">Cytoplasm</location>
    </subcellularLocation>
</comment>
<evidence type="ECO:0000256" key="1">
    <source>
        <dbReference type="ARBA" id="ARBA00004496"/>
    </source>
</evidence>
<dbReference type="InterPro" id="IPR028366">
    <property type="entry name" value="PhoU"/>
</dbReference>
<evidence type="ECO:0000256" key="2">
    <source>
        <dbReference type="ARBA" id="ARBA00008107"/>
    </source>
</evidence>
<gene>
    <name evidence="9" type="primary">phoU</name>
    <name evidence="9" type="ORF">FYJ83_09325</name>
</gene>
<comment type="caution">
    <text evidence="9">The sequence shown here is derived from an EMBL/GenBank/DDBJ whole genome shotgun (WGS) entry which is preliminary data.</text>
</comment>
<proteinExistence type="inferred from homology"/>
<comment type="subunit">
    <text evidence="3 7">Homodimer.</text>
</comment>
<dbReference type="InterPro" id="IPR026022">
    <property type="entry name" value="PhoU_dom"/>
</dbReference>
<dbReference type="GO" id="GO:0006817">
    <property type="term" value="P:phosphate ion transport"/>
    <property type="evidence" value="ECO:0007669"/>
    <property type="project" value="UniProtKB-KW"/>
</dbReference>
<evidence type="ECO:0000256" key="7">
    <source>
        <dbReference type="PIRNR" id="PIRNR003107"/>
    </source>
</evidence>
<dbReference type="PANTHER" id="PTHR42930">
    <property type="entry name" value="PHOSPHATE-SPECIFIC TRANSPORT SYSTEM ACCESSORY PROTEIN PHOU"/>
    <property type="match status" value="1"/>
</dbReference>
<keyword evidence="4 7" id="KW-0813">Transport</keyword>
<dbReference type="GO" id="GO:0045936">
    <property type="term" value="P:negative regulation of phosphate metabolic process"/>
    <property type="evidence" value="ECO:0007669"/>
    <property type="project" value="InterPro"/>
</dbReference>
<keyword evidence="10" id="KW-1185">Reference proteome</keyword>
<evidence type="ECO:0000256" key="6">
    <source>
        <dbReference type="ARBA" id="ARBA00022592"/>
    </source>
</evidence>
<comment type="similarity">
    <text evidence="2 7">Belongs to the PhoU family.</text>
</comment>
<dbReference type="PANTHER" id="PTHR42930:SF3">
    <property type="entry name" value="PHOSPHATE-SPECIFIC TRANSPORT SYSTEM ACCESSORY PROTEIN PHOU"/>
    <property type="match status" value="1"/>
</dbReference>
<dbReference type="GO" id="GO:0005737">
    <property type="term" value="C:cytoplasm"/>
    <property type="evidence" value="ECO:0007669"/>
    <property type="project" value="UniProtKB-SubCell"/>
</dbReference>
<evidence type="ECO:0000256" key="5">
    <source>
        <dbReference type="ARBA" id="ARBA00022490"/>
    </source>
</evidence>
<name>A0A6N7XYV3_9FIRM</name>
<dbReference type="NCBIfam" id="TIGR02135">
    <property type="entry name" value="phoU_full"/>
    <property type="match status" value="1"/>
</dbReference>
<dbReference type="Proteomes" id="UP000469523">
    <property type="component" value="Unassembled WGS sequence"/>
</dbReference>
<accession>A0A6N7XYV3</accession>
<dbReference type="SUPFAM" id="SSF109755">
    <property type="entry name" value="PhoU-like"/>
    <property type="match status" value="1"/>
</dbReference>
<dbReference type="RefSeq" id="WP_154440072.1">
    <property type="nucleotide sequence ID" value="NZ_JAHLPJ010000001.1"/>
</dbReference>
<dbReference type="Pfam" id="PF01895">
    <property type="entry name" value="PhoU"/>
    <property type="match status" value="2"/>
</dbReference>
<sequence>MRSKFDKELELLNEELIDMGNIIESSIETAVAALIEQDICLAKRIVDNDSEVDNAEKNIETRCLKLLLQQQPVASDLRMISSALKIITDMERIGDQAADISEITIRLIGQKYIKKITHIPQMATATIKMVRDSINAFVKKDLELVKNVIDYDDVVDDLFHVVKNELIELIRQNADNGEQAVDLLMIAKYLERIGDHAENISEWVYYSITGEHYVRNYES</sequence>
<dbReference type="InterPro" id="IPR038078">
    <property type="entry name" value="PhoU-like_sf"/>
</dbReference>
<keyword evidence="6 7" id="KW-0592">Phosphate transport</keyword>